<sequence>MKNHAMIFLRSGATIALMTGALLGLPSLSQAASIACSVATQETEKVLQCFNDDGTPARLRPPLRDTVNLEFGLFLLGCNVSKIDGDLNDADEAIACVQAMFGLTPGPLSRVDANRISSLGRVVHSREDALRYMATRGYHPIEVQVAQTEAPPPAELQASAAAEHDSEFPYLPQDKARYFTRILQGDARAGNSASNKIGIYLAFHRAFSASCPVEIGDDSAEYTLTRESERLGLREAEQIRLRSTDLDEFYLAASMLVPVVILEYDEDPTKDFDIRRIYQIRVANDAENQAAFAQVLAREGCQSDLTETLSAALSENLPQMSASAGESTVSMYFQTITGARSLNVTLNSPYDPDSIRATKIVSSSDTGLFPLGGDYGGRMLSYLALGDFPAARGEHRKPADEVIRQIRALGPAGYNPVAELYEWGFQNSANFSPMSALITSYIIRRVQTLGSCGDPLVTVTRNYVEIETTRVGGVETGSRQVGSFSREAIVPAAFKQIVERAEDITPGVNSRELVDGAIERLTCDSEMRRNLEANMIAFNSGVEPVWVNPESRRTFGSDENNAEASQSAYIYTNFDAAVELIENAAQKNDSRLSLRYGLPNNSDRSAAQLNLLLIEDVPAMVFDTSYFGRKPGGRDPGRMVRLIMTCADSGELEVSQFLSSTQPNDLDPDSIYNITYGAYGLNGQWPMTAHLESEIANSNSFTFARFRGRIAADDTTFVGLRPTSNFTSSLAMPNGNYHLSFGVDGGRVNTTLAPLIDHCRSIETL</sequence>
<evidence type="ECO:0000313" key="3">
    <source>
        <dbReference type="Proteomes" id="UP001645038"/>
    </source>
</evidence>
<reference evidence="2 3" key="1">
    <citation type="submission" date="2020-07" db="EMBL/GenBank/DDBJ databases">
        <title>Halophilic bacteria isolated from french cheeses.</title>
        <authorList>
            <person name="Kothe C.I."/>
            <person name="Farah-Kraiem B."/>
            <person name="Renault P."/>
            <person name="Dridi B."/>
        </authorList>
    </citation>
    <scope>NUCLEOTIDE SEQUENCE [LARGE SCALE GENOMIC DNA]</scope>
    <source>
        <strain evidence="2 3">FME20</strain>
    </source>
</reference>
<gene>
    <name evidence="2" type="ORF">EI547_09560</name>
</gene>
<dbReference type="Proteomes" id="UP001645038">
    <property type="component" value="Unassembled WGS sequence"/>
</dbReference>
<proteinExistence type="predicted"/>
<dbReference type="EMBL" id="RRZB01000020">
    <property type="protein sequence ID" value="MBE0463702.1"/>
    <property type="molecule type" value="Genomic_DNA"/>
</dbReference>
<name>A0ABR9FYI9_9GAMM</name>
<protein>
    <submittedName>
        <fullName evidence="2">Uncharacterized protein</fullName>
    </submittedName>
</protein>
<evidence type="ECO:0000313" key="2">
    <source>
        <dbReference type="EMBL" id="MBE0463702.1"/>
    </source>
</evidence>
<organism evidence="2 3">
    <name type="scientific">Halomonas colorata</name>
    <dbReference type="NCBI Taxonomy" id="2742615"/>
    <lineage>
        <taxon>Bacteria</taxon>
        <taxon>Pseudomonadati</taxon>
        <taxon>Pseudomonadota</taxon>
        <taxon>Gammaproteobacteria</taxon>
        <taxon>Oceanospirillales</taxon>
        <taxon>Halomonadaceae</taxon>
        <taxon>Halomonas</taxon>
    </lineage>
</organism>
<feature type="chain" id="PRO_5045560896" evidence="1">
    <location>
        <begin position="32"/>
        <end position="765"/>
    </location>
</feature>
<accession>A0ABR9FYI9</accession>
<evidence type="ECO:0000256" key="1">
    <source>
        <dbReference type="SAM" id="SignalP"/>
    </source>
</evidence>
<comment type="caution">
    <text evidence="2">The sequence shown here is derived from an EMBL/GenBank/DDBJ whole genome shotgun (WGS) entry which is preliminary data.</text>
</comment>
<keyword evidence="3" id="KW-1185">Reference proteome</keyword>
<feature type="signal peptide" evidence="1">
    <location>
        <begin position="1"/>
        <end position="31"/>
    </location>
</feature>
<dbReference type="RefSeq" id="WP_192538205.1">
    <property type="nucleotide sequence ID" value="NZ_RRZB01000020.1"/>
</dbReference>
<keyword evidence="1" id="KW-0732">Signal</keyword>